<dbReference type="PANTHER" id="PTHR30383:SF24">
    <property type="entry name" value="THIOESTERASE 1_PROTEASE 1_LYSOPHOSPHOLIPASE L1"/>
    <property type="match status" value="1"/>
</dbReference>
<dbReference type="STRING" id="392333.SAMN05660860_02832"/>
<dbReference type="Gene3D" id="3.40.50.1110">
    <property type="entry name" value="SGNH hydrolase"/>
    <property type="match status" value="1"/>
</dbReference>
<gene>
    <name evidence="2" type="ORF">SAMN05660860_02832</name>
</gene>
<dbReference type="GO" id="GO:0004622">
    <property type="term" value="F:phosphatidylcholine lysophospholipase activity"/>
    <property type="evidence" value="ECO:0007669"/>
    <property type="project" value="TreeGrafter"/>
</dbReference>
<dbReference type="InterPro" id="IPR013830">
    <property type="entry name" value="SGNH_hydro"/>
</dbReference>
<proteinExistence type="predicted"/>
<protein>
    <submittedName>
        <fullName evidence="2">Acyl-CoA thioesterase-1</fullName>
    </submittedName>
</protein>
<dbReference type="OrthoDB" id="9786188at2"/>
<dbReference type="AlphaFoldDB" id="A0A1G9UGR8"/>
<feature type="domain" description="SGNH hydrolase-type esterase" evidence="1">
    <location>
        <begin position="31"/>
        <end position="189"/>
    </location>
</feature>
<evidence type="ECO:0000259" key="1">
    <source>
        <dbReference type="Pfam" id="PF13472"/>
    </source>
</evidence>
<reference evidence="2 3" key="1">
    <citation type="submission" date="2016-10" db="EMBL/GenBank/DDBJ databases">
        <authorList>
            <person name="de Groot N.N."/>
        </authorList>
    </citation>
    <scope>NUCLEOTIDE SEQUENCE [LARGE SCALE GENOMIC DNA]</scope>
    <source>
        <strain evidence="2 3">DSM 17813</strain>
    </source>
</reference>
<dbReference type="EMBL" id="FNGU01000007">
    <property type="protein sequence ID" value="SDM59137.1"/>
    <property type="molecule type" value="Genomic_DNA"/>
</dbReference>
<evidence type="ECO:0000313" key="3">
    <source>
        <dbReference type="Proteomes" id="UP000182146"/>
    </source>
</evidence>
<dbReference type="InterPro" id="IPR051532">
    <property type="entry name" value="Ester_Hydrolysis_Enzymes"/>
</dbReference>
<dbReference type="InterPro" id="IPR036514">
    <property type="entry name" value="SGNH_hydro_sf"/>
</dbReference>
<accession>A0A1G9UGR8</accession>
<dbReference type="Proteomes" id="UP000182146">
    <property type="component" value="Unassembled WGS sequence"/>
</dbReference>
<dbReference type="PANTHER" id="PTHR30383">
    <property type="entry name" value="THIOESTERASE 1/PROTEASE 1/LYSOPHOSPHOLIPASE L1"/>
    <property type="match status" value="1"/>
</dbReference>
<organism evidence="2 3">
    <name type="scientific">Geoalkalibacter ferrihydriticus</name>
    <dbReference type="NCBI Taxonomy" id="392333"/>
    <lineage>
        <taxon>Bacteria</taxon>
        <taxon>Pseudomonadati</taxon>
        <taxon>Thermodesulfobacteriota</taxon>
        <taxon>Desulfuromonadia</taxon>
        <taxon>Desulfuromonadales</taxon>
        <taxon>Geoalkalibacteraceae</taxon>
        <taxon>Geoalkalibacter</taxon>
    </lineage>
</organism>
<name>A0A1G9UGR8_9BACT</name>
<dbReference type="RefSeq" id="WP_082048089.1">
    <property type="nucleotide sequence ID" value="NZ_FNGU01000007.1"/>
</dbReference>
<dbReference type="Pfam" id="PF13472">
    <property type="entry name" value="Lipase_GDSL_2"/>
    <property type="match status" value="1"/>
</dbReference>
<dbReference type="SUPFAM" id="SSF52266">
    <property type="entry name" value="SGNH hydrolase"/>
    <property type="match status" value="1"/>
</dbReference>
<dbReference type="CDD" id="cd01822">
    <property type="entry name" value="Lysophospholipase_L1_like"/>
    <property type="match status" value="1"/>
</dbReference>
<sequence>MPAFLLKILLVFVLLAPQLVLAGQETLRLAVLGDSLTAGYGLAPEEAFPARLEKALREQGCAVRVINAGVSGDTSAGGLARLEWTLADEPHIVLVNLGGNDTLRGLAPEHTRANLDAILTRLRERGVQPILAGMRAPRNFGRDYYIPFDALYPSLAEKHDVPFYPFFLEGVAGVPELNLPDGIHPNAQGVEEIVRRILLVVKDVVTQEKAAIE</sequence>
<evidence type="ECO:0000313" key="2">
    <source>
        <dbReference type="EMBL" id="SDM59137.1"/>
    </source>
</evidence>